<name>A0ABD6DNK6_9EURY</name>
<comment type="caution">
    <text evidence="2">The sequence shown here is derived from an EMBL/GenBank/DDBJ whole genome shotgun (WGS) entry which is preliminary data.</text>
</comment>
<reference evidence="2 3" key="1">
    <citation type="journal article" date="2019" name="Int. J. Syst. Evol. Microbiol.">
        <title>The Global Catalogue of Microorganisms (GCM) 10K type strain sequencing project: providing services to taxonomists for standard genome sequencing and annotation.</title>
        <authorList>
            <consortium name="The Broad Institute Genomics Platform"/>
            <consortium name="The Broad Institute Genome Sequencing Center for Infectious Disease"/>
            <person name="Wu L."/>
            <person name="Ma J."/>
        </authorList>
    </citation>
    <scope>NUCLEOTIDE SEQUENCE [LARGE SCALE GENOMIC DNA]</scope>
    <source>
        <strain evidence="2 3">CGMCC 1.10390</strain>
    </source>
</reference>
<dbReference type="Pfam" id="PF07920">
    <property type="entry name" value="DUF1684"/>
    <property type="match status" value="1"/>
</dbReference>
<dbReference type="PANTHER" id="PTHR41913:SF1">
    <property type="entry name" value="DUF1684 DOMAIN-CONTAINING PROTEIN"/>
    <property type="match status" value="1"/>
</dbReference>
<dbReference type="InterPro" id="IPR012467">
    <property type="entry name" value="DUF1684"/>
</dbReference>
<sequence>MTNQNTQQWAEAVEAQRERKDEYFGEDPHSPLPPDVREGFDGLDYYEIDPDYRFVVELDTYAEPEPVVVGTSTDGEQEYLAWGEFTVEISDEEVTITAYKSDPEEDRLWVPFRDETSGDETYGAGRYLDLEPDSHRTDDGRWILDFNEAYNPTCAYSDRYECPLPPMENWLDVPVEAGERSFEQ</sequence>
<accession>A0ABD6DNK6</accession>
<dbReference type="Proteomes" id="UP001597034">
    <property type="component" value="Unassembled WGS sequence"/>
</dbReference>
<protein>
    <submittedName>
        <fullName evidence="2">DUF1684 domain-containing protein</fullName>
    </submittedName>
</protein>
<dbReference type="Gene3D" id="6.10.250.1680">
    <property type="match status" value="1"/>
</dbReference>
<evidence type="ECO:0000256" key="1">
    <source>
        <dbReference type="SAM" id="MobiDB-lite"/>
    </source>
</evidence>
<dbReference type="RefSeq" id="WP_256401868.1">
    <property type="nucleotide sequence ID" value="NZ_JANHJR010000004.1"/>
</dbReference>
<evidence type="ECO:0000313" key="3">
    <source>
        <dbReference type="Proteomes" id="UP001597034"/>
    </source>
</evidence>
<evidence type="ECO:0000313" key="2">
    <source>
        <dbReference type="EMBL" id="MFD1647651.1"/>
    </source>
</evidence>
<keyword evidence="3" id="KW-1185">Reference proteome</keyword>
<feature type="compositionally biased region" description="Basic and acidic residues" evidence="1">
    <location>
        <begin position="14"/>
        <end position="38"/>
    </location>
</feature>
<organism evidence="2 3">
    <name type="scientific">Haloarchaeobius litoreus</name>
    <dbReference type="NCBI Taxonomy" id="755306"/>
    <lineage>
        <taxon>Archaea</taxon>
        <taxon>Methanobacteriati</taxon>
        <taxon>Methanobacteriota</taxon>
        <taxon>Stenosarchaea group</taxon>
        <taxon>Halobacteria</taxon>
        <taxon>Halobacteriales</taxon>
        <taxon>Halorubellaceae</taxon>
        <taxon>Haloarchaeobius</taxon>
    </lineage>
</organism>
<dbReference type="EMBL" id="JBHUDO010000004">
    <property type="protein sequence ID" value="MFD1647651.1"/>
    <property type="molecule type" value="Genomic_DNA"/>
</dbReference>
<gene>
    <name evidence="2" type="ORF">ACFSBL_18315</name>
</gene>
<proteinExistence type="predicted"/>
<dbReference type="PANTHER" id="PTHR41913">
    <property type="entry name" value="DUF1684 DOMAIN-CONTAINING PROTEIN"/>
    <property type="match status" value="1"/>
</dbReference>
<dbReference type="AlphaFoldDB" id="A0ABD6DNK6"/>
<feature type="region of interest" description="Disordered" evidence="1">
    <location>
        <begin position="1"/>
        <end position="38"/>
    </location>
</feature>